<organism evidence="2 3">
    <name type="scientific">Mycena metata</name>
    <dbReference type="NCBI Taxonomy" id="1033252"/>
    <lineage>
        <taxon>Eukaryota</taxon>
        <taxon>Fungi</taxon>
        <taxon>Dikarya</taxon>
        <taxon>Basidiomycota</taxon>
        <taxon>Agaricomycotina</taxon>
        <taxon>Agaricomycetes</taxon>
        <taxon>Agaricomycetidae</taxon>
        <taxon>Agaricales</taxon>
        <taxon>Marasmiineae</taxon>
        <taxon>Mycenaceae</taxon>
        <taxon>Mycena</taxon>
    </lineage>
</organism>
<sequence length="195" mass="22637">MPPPAKPLSMEERIVFLEKQLQHKDQQLKVALAVNESKVLAKKRIPRPKGQAGKGKRGYKLSAAMRLSKNKPRYNRLMAPYCPLLRQPVSSHGTTIKHQEPARLEKVIQLIMRENSYFQRFHGGWPIRDFIKQYLLNNSDNYKRAMRKERAAEAKDDENWEDEDDDMSVEEEVGDDTVESEEEEDIVIGDDEDVD</sequence>
<dbReference type="EMBL" id="JARKIB010000161">
    <property type="protein sequence ID" value="KAJ7730179.1"/>
    <property type="molecule type" value="Genomic_DNA"/>
</dbReference>
<protein>
    <submittedName>
        <fullName evidence="2">Uncharacterized protein</fullName>
    </submittedName>
</protein>
<gene>
    <name evidence="2" type="ORF">B0H16DRAFT_1733922</name>
</gene>
<dbReference type="AlphaFoldDB" id="A0AAD7MS22"/>
<reference evidence="2" key="1">
    <citation type="submission" date="2023-03" db="EMBL/GenBank/DDBJ databases">
        <title>Massive genome expansion in bonnet fungi (Mycena s.s.) driven by repeated elements and novel gene families across ecological guilds.</title>
        <authorList>
            <consortium name="Lawrence Berkeley National Laboratory"/>
            <person name="Harder C.B."/>
            <person name="Miyauchi S."/>
            <person name="Viragh M."/>
            <person name="Kuo A."/>
            <person name="Thoen E."/>
            <person name="Andreopoulos B."/>
            <person name="Lu D."/>
            <person name="Skrede I."/>
            <person name="Drula E."/>
            <person name="Henrissat B."/>
            <person name="Morin E."/>
            <person name="Kohler A."/>
            <person name="Barry K."/>
            <person name="LaButti K."/>
            <person name="Morin E."/>
            <person name="Salamov A."/>
            <person name="Lipzen A."/>
            <person name="Mereny Z."/>
            <person name="Hegedus B."/>
            <person name="Baldrian P."/>
            <person name="Stursova M."/>
            <person name="Weitz H."/>
            <person name="Taylor A."/>
            <person name="Grigoriev I.V."/>
            <person name="Nagy L.G."/>
            <person name="Martin F."/>
            <person name="Kauserud H."/>
        </authorList>
    </citation>
    <scope>NUCLEOTIDE SEQUENCE</scope>
    <source>
        <strain evidence="2">CBHHK182m</strain>
    </source>
</reference>
<evidence type="ECO:0000313" key="3">
    <source>
        <dbReference type="Proteomes" id="UP001215598"/>
    </source>
</evidence>
<comment type="caution">
    <text evidence="2">The sequence shown here is derived from an EMBL/GenBank/DDBJ whole genome shotgun (WGS) entry which is preliminary data.</text>
</comment>
<feature type="compositionally biased region" description="Acidic residues" evidence="1">
    <location>
        <begin position="155"/>
        <end position="195"/>
    </location>
</feature>
<dbReference type="Proteomes" id="UP001215598">
    <property type="component" value="Unassembled WGS sequence"/>
</dbReference>
<evidence type="ECO:0000313" key="2">
    <source>
        <dbReference type="EMBL" id="KAJ7730179.1"/>
    </source>
</evidence>
<proteinExistence type="predicted"/>
<feature type="region of interest" description="Disordered" evidence="1">
    <location>
        <begin position="148"/>
        <end position="195"/>
    </location>
</feature>
<name>A0AAD7MS22_9AGAR</name>
<accession>A0AAD7MS22</accession>
<evidence type="ECO:0000256" key="1">
    <source>
        <dbReference type="SAM" id="MobiDB-lite"/>
    </source>
</evidence>
<keyword evidence="3" id="KW-1185">Reference proteome</keyword>